<sequence>MSHRMLGLFVGGAMMCPLSLSALTYTKADSLKVVRLLDAGKKQTRGTDLALFFAEQFIGVPYVASTLEVNPDEELVVNLRQLDCTTLVENVVALTLTVREEHPTFVSFCRNLEKIRYSGGQLNGYSSRNHYFSEWIASNESLGVVKEIKGEKGKGYRPFIAVQRLRLDYMSTHPDAYPMLKGRAGEISRIRRNEQKLENVSVRYVPLSLLDKGKDVLGTIHDGDILAIVTRKKGLDTSHLGFAVWQKGHLHLLNASSIHKKVVLESMTLSEYMKKHPSQLGVRVVRVI</sequence>
<dbReference type="Gene3D" id="2.30.260.10">
    <property type="entry name" value="putative xylanase like domain"/>
    <property type="match status" value="1"/>
</dbReference>
<dbReference type="AlphaFoldDB" id="A0A6N3A1H8"/>
<feature type="signal peptide" evidence="1">
    <location>
        <begin position="1"/>
        <end position="22"/>
    </location>
</feature>
<dbReference type="Pfam" id="PF07313">
    <property type="entry name" value="AmiA-like"/>
    <property type="match status" value="1"/>
</dbReference>
<dbReference type="InterPro" id="IPR038765">
    <property type="entry name" value="Papain-like_cys_pep_sf"/>
</dbReference>
<organism evidence="2">
    <name type="scientific">Paraprevotella clara</name>
    <dbReference type="NCBI Taxonomy" id="454154"/>
    <lineage>
        <taxon>Bacteria</taxon>
        <taxon>Pseudomonadati</taxon>
        <taxon>Bacteroidota</taxon>
        <taxon>Bacteroidia</taxon>
        <taxon>Bacteroidales</taxon>
        <taxon>Prevotellaceae</taxon>
        <taxon>Paraprevotella</taxon>
    </lineage>
</organism>
<proteinExistence type="predicted"/>
<evidence type="ECO:0000313" key="2">
    <source>
        <dbReference type="EMBL" id="VYT85779.1"/>
    </source>
</evidence>
<evidence type="ECO:0008006" key="3">
    <source>
        <dbReference type="Google" id="ProtNLM"/>
    </source>
</evidence>
<dbReference type="Gene3D" id="1.10.3670.10">
    <property type="entry name" value="Putative xylanase like domain"/>
    <property type="match status" value="1"/>
</dbReference>
<name>A0A6N3A1H8_9BACT</name>
<accession>A0A6N3A1H8</accession>
<protein>
    <recommendedName>
        <fullName evidence="3">Xylanase</fullName>
    </recommendedName>
</protein>
<dbReference type="EMBL" id="CACRUT010000008">
    <property type="protein sequence ID" value="VYT85779.1"/>
    <property type="molecule type" value="Genomic_DNA"/>
</dbReference>
<keyword evidence="1" id="KW-0732">Signal</keyword>
<evidence type="ECO:0000256" key="1">
    <source>
        <dbReference type="SAM" id="SignalP"/>
    </source>
</evidence>
<gene>
    <name evidence="2" type="ORF">PCLFYP37_01309</name>
</gene>
<feature type="chain" id="PRO_5026816110" description="Xylanase" evidence="1">
    <location>
        <begin position="23"/>
        <end position="288"/>
    </location>
</feature>
<reference evidence="2" key="1">
    <citation type="submission" date="2019-11" db="EMBL/GenBank/DDBJ databases">
        <authorList>
            <person name="Feng L."/>
        </authorList>
    </citation>
    <scope>NUCLEOTIDE SEQUENCE</scope>
    <source>
        <strain evidence="2">PclaraLFYP37</strain>
    </source>
</reference>
<dbReference type="InterPro" id="IPR010846">
    <property type="entry name" value="AmiA-like"/>
</dbReference>
<dbReference type="SUPFAM" id="SSF54001">
    <property type="entry name" value="Cysteine proteinases"/>
    <property type="match status" value="1"/>
</dbReference>